<dbReference type="InterPro" id="IPR029018">
    <property type="entry name" value="Hex-like_dom2"/>
</dbReference>
<dbReference type="Gene3D" id="3.30.379.10">
    <property type="entry name" value="Chitobiase/beta-hexosaminidase domain 2-like"/>
    <property type="match status" value="1"/>
</dbReference>
<dbReference type="PANTHER" id="PTHR22600">
    <property type="entry name" value="BETA-HEXOSAMINIDASE"/>
    <property type="match status" value="1"/>
</dbReference>
<keyword evidence="12" id="KW-1185">Reference proteome</keyword>
<dbReference type="GO" id="GO:0004563">
    <property type="term" value="F:beta-N-acetylhexosaminidase activity"/>
    <property type="evidence" value="ECO:0007669"/>
    <property type="project" value="UniProtKB-EC"/>
</dbReference>
<feature type="active site" description="Proton donor" evidence="6">
    <location>
        <position position="318"/>
    </location>
</feature>
<protein>
    <recommendedName>
        <fullName evidence="3">beta-N-acetylhexosaminidase</fullName>
        <ecNumber evidence="3">3.2.1.52</ecNumber>
    </recommendedName>
</protein>
<keyword evidence="5 11" id="KW-0326">Glycosidase</keyword>
<evidence type="ECO:0000256" key="6">
    <source>
        <dbReference type="PIRSR" id="PIRSR625705-1"/>
    </source>
</evidence>
<dbReference type="SUPFAM" id="SSF49785">
    <property type="entry name" value="Galactose-binding domain-like"/>
    <property type="match status" value="1"/>
</dbReference>
<sequence precursor="true">MRNRSPQKWVVWITLVIGLTAAGRTHAAENFGILPTPQKVESQNGSFTINRETQVVLGKDATDAERFAAEDLRTALQEIYGFQLPLGAPDTSRPNSIVIGKPGTNQLVNKLMQEHGLSFSAKTKEQGYVLGISDQGIVIAAENEPGLLYGTMSLRQIAQVQGAKKPLPAVRIHDWPHLKMRGVQEETAYGQASTMENYKAIIRFIAQYKMNTYFIYLEDNYRFKKYPSIGVGRGAFDADQINELEAYAKQYHIELIPIFEMLGNQGTLLMNAEVLPFSEYPGSHSFATDDAAFEFLENCFLELIDVFDSKYFHAGLDESWDLGFGKTEAAVKKDGRGLVHAQHYRRLNKLFKDHDKTMIMYGDVIVNRKDPSVILNAIPKDIVLMDWVYGPKQHYDSVDKLAAHDFPLMVLPGLNNWSRIFPTTSAALINIRNFTLDGIRHNALGSFTSTWGDFGSKNLREMNYFGYAYGAEVTWSPQSTDVESFYNRFFTLHNGPGTATPLRAVFALLEKWPFGLPIVDYFRHPFAPRYEYGGRKPDASKTAHSEQDLWRVREDARVAEALIAALRPVITRRKGDLDYYEYCARMHRNYVRGQLLVRSLRDFAASDPSPEQIAAAKQRFAREARAVRDETLALRNTFQELWLRTNQPDNLQFAVDEYDMLIKAWDETATRAEAGVFAFDSRPASQWIYHPHGFEKQEQVQHASFRKTFEVDPQDIELAGIQVQGDTHVKLFVNGKQIGEQFARRNFSAPVNPHLLELYDIKSYLEPGKNVIAVEAHAYGTENRQLEPGGPERCGGFHLYGELIGKNGQVTPIFSDSSWKVSDKPGDDWTSTGYDDANWPSAQGDEKPTVWISYPDFRTGQKGFSDQR</sequence>
<dbReference type="Pfam" id="PF00728">
    <property type="entry name" value="Glyco_hydro_20"/>
    <property type="match status" value="1"/>
</dbReference>
<dbReference type="Gene3D" id="3.20.20.80">
    <property type="entry name" value="Glycosidases"/>
    <property type="match status" value="1"/>
</dbReference>
<dbReference type="InterPro" id="IPR025705">
    <property type="entry name" value="Beta_hexosaminidase_sua/sub"/>
</dbReference>
<keyword evidence="4 11" id="KW-0378">Hydrolase</keyword>
<evidence type="ECO:0000256" key="7">
    <source>
        <dbReference type="SAM" id="MobiDB-lite"/>
    </source>
</evidence>
<dbReference type="InterPro" id="IPR015882">
    <property type="entry name" value="HEX_bac_N"/>
</dbReference>
<organism evidence="11 12">
    <name type="scientific">Symmachiella dynata</name>
    <dbReference type="NCBI Taxonomy" id="2527995"/>
    <lineage>
        <taxon>Bacteria</taxon>
        <taxon>Pseudomonadati</taxon>
        <taxon>Planctomycetota</taxon>
        <taxon>Planctomycetia</taxon>
        <taxon>Planctomycetales</taxon>
        <taxon>Planctomycetaceae</taxon>
        <taxon>Symmachiella</taxon>
    </lineage>
</organism>
<evidence type="ECO:0000313" key="12">
    <source>
        <dbReference type="Proteomes" id="UP000319383"/>
    </source>
</evidence>
<feature type="signal peptide" evidence="8">
    <location>
        <begin position="1"/>
        <end position="27"/>
    </location>
</feature>
<dbReference type="PRINTS" id="PR00738">
    <property type="entry name" value="GLHYDRLASE20"/>
</dbReference>
<dbReference type="Proteomes" id="UP000319383">
    <property type="component" value="Chromosome"/>
</dbReference>
<evidence type="ECO:0000256" key="4">
    <source>
        <dbReference type="ARBA" id="ARBA00022801"/>
    </source>
</evidence>
<evidence type="ECO:0000256" key="2">
    <source>
        <dbReference type="ARBA" id="ARBA00006285"/>
    </source>
</evidence>
<dbReference type="InterPro" id="IPR008979">
    <property type="entry name" value="Galactose-bd-like_sf"/>
</dbReference>
<feature type="region of interest" description="Disordered" evidence="7">
    <location>
        <begin position="821"/>
        <end position="848"/>
    </location>
</feature>
<evidence type="ECO:0000313" key="11">
    <source>
        <dbReference type="EMBL" id="QDU46007.1"/>
    </source>
</evidence>
<dbReference type="EC" id="3.2.1.52" evidence="3"/>
<gene>
    <name evidence="11" type="primary">exo I</name>
    <name evidence="11" type="ORF">Mal52_45040</name>
</gene>
<feature type="chain" id="PRO_5022078161" description="beta-N-acetylhexosaminidase" evidence="8">
    <location>
        <begin position="28"/>
        <end position="868"/>
    </location>
</feature>
<dbReference type="InterPro" id="IPR015883">
    <property type="entry name" value="Glyco_hydro_20_cat"/>
</dbReference>
<dbReference type="GO" id="GO:0016020">
    <property type="term" value="C:membrane"/>
    <property type="evidence" value="ECO:0007669"/>
    <property type="project" value="TreeGrafter"/>
</dbReference>
<dbReference type="RefSeq" id="WP_145378537.1">
    <property type="nucleotide sequence ID" value="NZ_CP036276.1"/>
</dbReference>
<accession>A0A517ZU51</accession>
<keyword evidence="8" id="KW-0732">Signal</keyword>
<feature type="domain" description="Glycoside hydrolase family 20 catalytic" evidence="9">
    <location>
        <begin position="196"/>
        <end position="391"/>
    </location>
</feature>
<comment type="catalytic activity">
    <reaction evidence="1">
        <text>Hydrolysis of terminal non-reducing N-acetyl-D-hexosamine residues in N-acetyl-beta-D-hexosaminides.</text>
        <dbReference type="EC" id="3.2.1.52"/>
    </reaction>
</comment>
<dbReference type="AlphaFoldDB" id="A0A517ZU51"/>
<evidence type="ECO:0000256" key="8">
    <source>
        <dbReference type="SAM" id="SignalP"/>
    </source>
</evidence>
<dbReference type="SUPFAM" id="SSF51445">
    <property type="entry name" value="(Trans)glycosidases"/>
    <property type="match status" value="1"/>
</dbReference>
<dbReference type="PANTHER" id="PTHR22600:SF57">
    <property type="entry name" value="BETA-N-ACETYLHEXOSAMINIDASE"/>
    <property type="match status" value="1"/>
</dbReference>
<dbReference type="GO" id="GO:0005975">
    <property type="term" value="P:carbohydrate metabolic process"/>
    <property type="evidence" value="ECO:0007669"/>
    <property type="project" value="InterPro"/>
</dbReference>
<evidence type="ECO:0000259" key="9">
    <source>
        <dbReference type="Pfam" id="PF00728"/>
    </source>
</evidence>
<dbReference type="GO" id="GO:0030203">
    <property type="term" value="P:glycosaminoglycan metabolic process"/>
    <property type="evidence" value="ECO:0007669"/>
    <property type="project" value="TreeGrafter"/>
</dbReference>
<dbReference type="Pfam" id="PF02838">
    <property type="entry name" value="Glyco_hydro_20b"/>
    <property type="match status" value="1"/>
</dbReference>
<dbReference type="EMBL" id="CP036276">
    <property type="protein sequence ID" value="QDU46007.1"/>
    <property type="molecule type" value="Genomic_DNA"/>
</dbReference>
<evidence type="ECO:0000256" key="1">
    <source>
        <dbReference type="ARBA" id="ARBA00001231"/>
    </source>
</evidence>
<dbReference type="KEGG" id="sdyn:Mal52_45040"/>
<dbReference type="InterPro" id="IPR017853">
    <property type="entry name" value="GH"/>
</dbReference>
<comment type="similarity">
    <text evidence="2">Belongs to the glycosyl hydrolase 20 family.</text>
</comment>
<reference evidence="11 12" key="1">
    <citation type="submission" date="2019-02" db="EMBL/GenBank/DDBJ databases">
        <title>Deep-cultivation of Planctomycetes and their phenomic and genomic characterization uncovers novel biology.</title>
        <authorList>
            <person name="Wiegand S."/>
            <person name="Jogler M."/>
            <person name="Boedeker C."/>
            <person name="Pinto D."/>
            <person name="Vollmers J."/>
            <person name="Rivas-Marin E."/>
            <person name="Kohn T."/>
            <person name="Peeters S.H."/>
            <person name="Heuer A."/>
            <person name="Rast P."/>
            <person name="Oberbeckmann S."/>
            <person name="Bunk B."/>
            <person name="Jeske O."/>
            <person name="Meyerdierks A."/>
            <person name="Storesund J.E."/>
            <person name="Kallscheuer N."/>
            <person name="Luecker S."/>
            <person name="Lage O.M."/>
            <person name="Pohl T."/>
            <person name="Merkel B.J."/>
            <person name="Hornburger P."/>
            <person name="Mueller R.-W."/>
            <person name="Bruemmer F."/>
            <person name="Labrenz M."/>
            <person name="Spormann A.M."/>
            <person name="Op den Camp H."/>
            <person name="Overmann J."/>
            <person name="Amann R."/>
            <person name="Jetten M.S.M."/>
            <person name="Mascher T."/>
            <person name="Medema M.H."/>
            <person name="Devos D.P."/>
            <person name="Kaster A.-K."/>
            <person name="Ovreas L."/>
            <person name="Rohde M."/>
            <person name="Galperin M.Y."/>
            <person name="Jogler C."/>
        </authorList>
    </citation>
    <scope>NUCLEOTIDE SEQUENCE [LARGE SCALE GENOMIC DNA]</scope>
    <source>
        <strain evidence="11 12">Mal52</strain>
    </source>
</reference>
<proteinExistence type="inferred from homology"/>
<feature type="domain" description="Beta-hexosaminidase bacterial type N-terminal" evidence="10">
    <location>
        <begin position="32"/>
        <end position="175"/>
    </location>
</feature>
<dbReference type="SUPFAM" id="SSF55545">
    <property type="entry name" value="beta-N-acetylhexosaminidase-like domain"/>
    <property type="match status" value="1"/>
</dbReference>
<evidence type="ECO:0000259" key="10">
    <source>
        <dbReference type="Pfam" id="PF02838"/>
    </source>
</evidence>
<evidence type="ECO:0000256" key="3">
    <source>
        <dbReference type="ARBA" id="ARBA00012663"/>
    </source>
</evidence>
<dbReference type="Gene3D" id="2.60.120.260">
    <property type="entry name" value="Galactose-binding domain-like"/>
    <property type="match status" value="1"/>
</dbReference>
<evidence type="ECO:0000256" key="5">
    <source>
        <dbReference type="ARBA" id="ARBA00023295"/>
    </source>
</evidence>
<name>A0A517ZU51_9PLAN</name>